<keyword evidence="6" id="KW-1185">Reference proteome</keyword>
<gene>
    <name evidence="5" type="ORF">BED41_11650</name>
</gene>
<dbReference type="PANTHER" id="PTHR35936">
    <property type="entry name" value="MEMBRANE-BOUND LYTIC MUREIN TRANSGLYCOSYLASE F"/>
    <property type="match status" value="1"/>
</dbReference>
<feature type="transmembrane region" description="Helical" evidence="2">
    <location>
        <begin position="506"/>
        <end position="526"/>
    </location>
</feature>
<reference evidence="5" key="1">
    <citation type="submission" date="2016-08" db="EMBL/GenBank/DDBJ databases">
        <title>Complete genome of Cloacibacillus porcorum.</title>
        <authorList>
            <person name="Looft T."/>
            <person name="Bayles D.O."/>
            <person name="Alt D.P."/>
        </authorList>
    </citation>
    <scope>NUCLEOTIDE SEQUENCE [LARGE SCALE GENOMIC DNA]</scope>
    <source>
        <strain evidence="5">CL-84</strain>
    </source>
</reference>
<feature type="signal peptide" evidence="3">
    <location>
        <begin position="1"/>
        <end position="22"/>
    </location>
</feature>
<evidence type="ECO:0000313" key="5">
    <source>
        <dbReference type="EMBL" id="ANZ45672.1"/>
    </source>
</evidence>
<dbReference type="Gene3D" id="3.40.190.10">
    <property type="entry name" value="Periplasmic binding protein-like II"/>
    <property type="match status" value="4"/>
</dbReference>
<evidence type="ECO:0000256" key="2">
    <source>
        <dbReference type="SAM" id="Phobius"/>
    </source>
</evidence>
<dbReference type="SUPFAM" id="SSF53850">
    <property type="entry name" value="Periplasmic binding protein-like II"/>
    <property type="match status" value="2"/>
</dbReference>
<dbReference type="SMART" id="SM00062">
    <property type="entry name" value="PBPb"/>
    <property type="match status" value="2"/>
</dbReference>
<dbReference type="PANTHER" id="PTHR35936:SF19">
    <property type="entry name" value="AMINO-ACID-BINDING PROTEIN YXEM-RELATED"/>
    <property type="match status" value="1"/>
</dbReference>
<dbReference type="InterPro" id="IPR001638">
    <property type="entry name" value="Solute-binding_3/MltF_N"/>
</dbReference>
<feature type="chain" id="PRO_5008538938" description="Solute-binding protein family 3/N-terminal domain-containing protein" evidence="3">
    <location>
        <begin position="23"/>
        <end position="535"/>
    </location>
</feature>
<keyword evidence="1 3" id="KW-0732">Signal</keyword>
<protein>
    <recommendedName>
        <fullName evidence="4">Solute-binding protein family 3/N-terminal domain-containing protein</fullName>
    </recommendedName>
</protein>
<dbReference type="AlphaFoldDB" id="A0A1B2I6R8"/>
<dbReference type="Proteomes" id="UP000093044">
    <property type="component" value="Chromosome"/>
</dbReference>
<dbReference type="STRING" id="1197717.BED41_11650"/>
<feature type="domain" description="Solute-binding protein family 3/N-terminal" evidence="4">
    <location>
        <begin position="263"/>
        <end position="486"/>
    </location>
</feature>
<evidence type="ECO:0000259" key="4">
    <source>
        <dbReference type="SMART" id="SM00062"/>
    </source>
</evidence>
<name>A0A1B2I6R8_9BACT</name>
<evidence type="ECO:0000256" key="1">
    <source>
        <dbReference type="ARBA" id="ARBA00022729"/>
    </source>
</evidence>
<dbReference type="KEGG" id="cpor:BED41_11650"/>
<evidence type="ECO:0000313" key="6">
    <source>
        <dbReference type="Proteomes" id="UP000093044"/>
    </source>
</evidence>
<dbReference type="EMBL" id="CP016757">
    <property type="protein sequence ID" value="ANZ45672.1"/>
    <property type="molecule type" value="Genomic_DNA"/>
</dbReference>
<feature type="domain" description="Solute-binding protein family 3/N-terminal" evidence="4">
    <location>
        <begin position="25"/>
        <end position="244"/>
    </location>
</feature>
<proteinExistence type="predicted"/>
<organism evidence="5 6">
    <name type="scientific">Cloacibacillus porcorum</name>
    <dbReference type="NCBI Taxonomy" id="1197717"/>
    <lineage>
        <taxon>Bacteria</taxon>
        <taxon>Thermotogati</taxon>
        <taxon>Synergistota</taxon>
        <taxon>Synergistia</taxon>
        <taxon>Synergistales</taxon>
        <taxon>Synergistaceae</taxon>
        <taxon>Cloacibacillus</taxon>
    </lineage>
</organism>
<keyword evidence="2" id="KW-0472">Membrane</keyword>
<keyword evidence="2" id="KW-0812">Transmembrane</keyword>
<keyword evidence="2" id="KW-1133">Transmembrane helix</keyword>
<sequence>MTVICFLLVFAMAIASPIELRAAEKVRVGFFPLGKFQYIDENGAAAGYNIDYLSKITDITGWEYEFVPCGNWVEATALLEGGKIDLLAPAQKIPELKEKFAYAAYPMGMELAAIYALKQRDDLIYEDIDTLAKLRYGAARNSTFTTKFIEHAKEYNISPDITYYNNTTELFDALHAKRVDAIVSNIMFYDDSLKILGRFAPLAVYYITAKDNSALLNKLDNAIYRMEVNDPTFDSGLLKKYFPHYKNTIFNYDEYLFIKNAPPIRIAYETDRAPLSFTGSDGEFHGVQRDILDEISRISGLKFDYVPCRREQTELTYLEENKLRVISGVRYCRFSAQAKRLRFSIPYLYSGNIIAGTDPLKYTGQEELRLAMVEGAASLKERVAAKYPKFKIQTYENTEQAFNAAVSGEADFVIENRYVAEPYFVKPKFRSLKILSLTRIEEPYTLATLVYYVPANDEKDWNSETFISIINKSIEQLDPQKISASVINRSAENIYKYTLGDFIYQYRGQFVILLAAAGAAIAFLLARRLKRGRFI</sequence>
<accession>A0A1B2I6R8</accession>
<evidence type="ECO:0000256" key="3">
    <source>
        <dbReference type="SAM" id="SignalP"/>
    </source>
</evidence>
<dbReference type="Pfam" id="PF00497">
    <property type="entry name" value="SBP_bac_3"/>
    <property type="match status" value="2"/>
</dbReference>